<accession>A0ABQ2V4T4</accession>
<dbReference type="EMBL" id="BMRP01000012">
    <property type="protein sequence ID" value="GGU68584.1"/>
    <property type="molecule type" value="Genomic_DNA"/>
</dbReference>
<gene>
    <name evidence="1" type="ORF">GCM10010211_37430</name>
</gene>
<organism evidence="1 2">
    <name type="scientific">Streptomyces albospinus</name>
    <dbReference type="NCBI Taxonomy" id="285515"/>
    <lineage>
        <taxon>Bacteria</taxon>
        <taxon>Bacillati</taxon>
        <taxon>Actinomycetota</taxon>
        <taxon>Actinomycetes</taxon>
        <taxon>Kitasatosporales</taxon>
        <taxon>Streptomycetaceae</taxon>
        <taxon>Streptomyces</taxon>
    </lineage>
</organism>
<sequence>MPRHSITVTAYHADGTICPADHRHTTGSTPLTEGCPGRERFLATCTCKQWTSDPSSTKTYAAELGRRHRADLLPAKSTPPPKGPAALRELLRFDAED</sequence>
<protein>
    <submittedName>
        <fullName evidence="1">Uncharacterized protein</fullName>
    </submittedName>
</protein>
<name>A0ABQ2V4T4_9ACTN</name>
<proteinExistence type="predicted"/>
<comment type="caution">
    <text evidence="1">The sequence shown here is derived from an EMBL/GenBank/DDBJ whole genome shotgun (WGS) entry which is preliminary data.</text>
</comment>
<evidence type="ECO:0000313" key="1">
    <source>
        <dbReference type="EMBL" id="GGU68584.1"/>
    </source>
</evidence>
<reference evidence="2" key="1">
    <citation type="journal article" date="2019" name="Int. J. Syst. Evol. Microbiol.">
        <title>The Global Catalogue of Microorganisms (GCM) 10K type strain sequencing project: providing services to taxonomists for standard genome sequencing and annotation.</title>
        <authorList>
            <consortium name="The Broad Institute Genomics Platform"/>
            <consortium name="The Broad Institute Genome Sequencing Center for Infectious Disease"/>
            <person name="Wu L."/>
            <person name="Ma J."/>
        </authorList>
    </citation>
    <scope>NUCLEOTIDE SEQUENCE [LARGE SCALE GENOMIC DNA]</scope>
    <source>
        <strain evidence="2">JCM 3399</strain>
    </source>
</reference>
<keyword evidence="2" id="KW-1185">Reference proteome</keyword>
<evidence type="ECO:0000313" key="2">
    <source>
        <dbReference type="Proteomes" id="UP000654471"/>
    </source>
</evidence>
<dbReference type="Proteomes" id="UP000654471">
    <property type="component" value="Unassembled WGS sequence"/>
</dbReference>
<dbReference type="RefSeq" id="WP_229852366.1">
    <property type="nucleotide sequence ID" value="NZ_BMRP01000012.1"/>
</dbReference>